<dbReference type="GO" id="GO:0052689">
    <property type="term" value="F:carboxylic ester hydrolase activity"/>
    <property type="evidence" value="ECO:0007669"/>
    <property type="project" value="UniProtKB-ARBA"/>
</dbReference>
<accession>A0A2N8KVD7</accession>
<keyword evidence="4" id="KW-1185">Reference proteome</keyword>
<evidence type="ECO:0000313" key="4">
    <source>
        <dbReference type="Proteomes" id="UP000235916"/>
    </source>
</evidence>
<feature type="domain" description="Dienelactone hydrolase" evidence="2">
    <location>
        <begin position="85"/>
        <end position="319"/>
    </location>
</feature>
<dbReference type="InterPro" id="IPR002925">
    <property type="entry name" value="Dienelactn_hydro"/>
</dbReference>
<dbReference type="EMBL" id="POSP01000003">
    <property type="protein sequence ID" value="PND37400.1"/>
    <property type="molecule type" value="Genomic_DNA"/>
</dbReference>
<dbReference type="InterPro" id="IPR029058">
    <property type="entry name" value="AB_hydrolase_fold"/>
</dbReference>
<evidence type="ECO:0000256" key="1">
    <source>
        <dbReference type="ARBA" id="ARBA00022801"/>
    </source>
</evidence>
<gene>
    <name evidence="3" type="ORF">C1O66_07575</name>
</gene>
<keyword evidence="1 3" id="KW-0378">Hydrolase</keyword>
<evidence type="ECO:0000259" key="2">
    <source>
        <dbReference type="Pfam" id="PF01738"/>
    </source>
</evidence>
<comment type="caution">
    <text evidence="3">The sequence shown here is derived from an EMBL/GenBank/DDBJ whole genome shotgun (WGS) entry which is preliminary data.</text>
</comment>
<dbReference type="PANTHER" id="PTHR22946">
    <property type="entry name" value="DIENELACTONE HYDROLASE DOMAIN-CONTAINING PROTEIN-RELATED"/>
    <property type="match status" value="1"/>
</dbReference>
<dbReference type="Pfam" id="PF01738">
    <property type="entry name" value="DLH"/>
    <property type="match status" value="1"/>
</dbReference>
<protein>
    <submittedName>
        <fullName evidence="3">Dienelactone hydrolase</fullName>
    </submittedName>
</protein>
<dbReference type="InterPro" id="IPR050261">
    <property type="entry name" value="FrsA_esterase"/>
</dbReference>
<evidence type="ECO:0000313" key="3">
    <source>
        <dbReference type="EMBL" id="PND37400.1"/>
    </source>
</evidence>
<reference evidence="3 4" key="1">
    <citation type="submission" date="2018-01" db="EMBL/GenBank/DDBJ databases">
        <title>Draft genome sequence of Paucibacter aquatile CR182 isolated from freshwater of the Nakdong River.</title>
        <authorList>
            <person name="Choi A."/>
            <person name="Chung E.J."/>
        </authorList>
    </citation>
    <scope>NUCLEOTIDE SEQUENCE [LARGE SCALE GENOMIC DNA]</scope>
    <source>
        <strain evidence="3 4">CR182</strain>
    </source>
</reference>
<dbReference type="SUPFAM" id="SSF53474">
    <property type="entry name" value="alpha/beta-Hydrolases"/>
    <property type="match status" value="1"/>
</dbReference>
<dbReference type="AlphaFoldDB" id="A0A2N8KVD7"/>
<sequence>MRGKLGRLIAPPRSLTASTHLIPMPSRPGLLLALLLQGLLALCAATAAVASDAAHRVEIASLPQQDGQPLALSGYWFPAASSAEAQARPAVLLLHGCGGALGRQADRLSERMQSYRTLLNQEGWHVLVLDSLSPRGERELCTQRIGSRQVTMRERRRDTLGALQWLAARPEVDPARIALLGWSNGGSTVLASTAADHEEAKAAPLKPRAAVAFYPGCEAELKRGYRAQAPLLMLLGAADDWTAAAPCEALGAHSRGQAGGAAVQFQTYTGAYHGFDAAAPVRLRREVPNGVNPGAGVHVGGNAEAWAASREAMLGFLREQLK</sequence>
<organism evidence="3 4">
    <name type="scientific">Kinneretia aquatilis</name>
    <dbReference type="NCBI Taxonomy" id="2070761"/>
    <lineage>
        <taxon>Bacteria</taxon>
        <taxon>Pseudomonadati</taxon>
        <taxon>Pseudomonadota</taxon>
        <taxon>Betaproteobacteria</taxon>
        <taxon>Burkholderiales</taxon>
        <taxon>Sphaerotilaceae</taxon>
        <taxon>Roseateles</taxon>
    </lineage>
</organism>
<name>A0A2N8KVD7_9BURK</name>
<dbReference type="Proteomes" id="UP000235916">
    <property type="component" value="Unassembled WGS sequence"/>
</dbReference>
<dbReference type="OrthoDB" id="1412847at2"/>
<dbReference type="PANTHER" id="PTHR22946:SF9">
    <property type="entry name" value="POLYKETIDE TRANSFERASE AF380"/>
    <property type="match status" value="1"/>
</dbReference>
<proteinExistence type="predicted"/>
<dbReference type="Gene3D" id="3.40.50.1820">
    <property type="entry name" value="alpha/beta hydrolase"/>
    <property type="match status" value="1"/>
</dbReference>